<dbReference type="RefSeq" id="WP_068355314.1">
    <property type="nucleotide sequence ID" value="NZ_JAIMBW010000001.1"/>
</dbReference>
<evidence type="ECO:0000313" key="3">
    <source>
        <dbReference type="EMBL" id="QXL89435.1"/>
    </source>
</evidence>
<gene>
    <name evidence="2" type="ORF">KUL25_07990</name>
    <name evidence="3" type="ORF">KUL25_07995</name>
</gene>
<dbReference type="AlphaFoldDB" id="A0A975YHI4"/>
<dbReference type="EMBL" id="CP078073">
    <property type="protein sequence ID" value="QXL89435.1"/>
    <property type="molecule type" value="Genomic_DNA"/>
</dbReference>
<accession>A0A975YHI4</accession>
<dbReference type="Gene3D" id="3.30.750.24">
    <property type="entry name" value="STAS domain"/>
    <property type="match status" value="1"/>
</dbReference>
<dbReference type="Pfam" id="PF13466">
    <property type="entry name" value="STAS_2"/>
    <property type="match status" value="1"/>
</dbReference>
<organism evidence="3">
    <name type="scientific">Gymnodinialimonas phycosphaerae</name>
    <dbReference type="NCBI Taxonomy" id="2841589"/>
    <lineage>
        <taxon>Bacteria</taxon>
        <taxon>Pseudomonadati</taxon>
        <taxon>Pseudomonadota</taxon>
        <taxon>Alphaproteobacteria</taxon>
        <taxon>Rhodobacterales</taxon>
        <taxon>Paracoccaceae</taxon>
        <taxon>Gymnodinialimonas</taxon>
    </lineage>
</organism>
<protein>
    <submittedName>
        <fullName evidence="3">STAS domain-containing protein</fullName>
    </submittedName>
</protein>
<sequence>MTPTYSLTGHLDSAAAPPLVKDLLRFRGQPLCIDASAVTFAGALCVQVLVATQKQWQEDDHAFQIAPLSSGLANAARGLGVPLSTIGAHDADVQEMEVGA</sequence>
<dbReference type="Proteomes" id="UP000693972">
    <property type="component" value="Unassembled WGS sequence"/>
</dbReference>
<name>A0A975YHI4_9RHOB</name>
<dbReference type="InterPro" id="IPR058548">
    <property type="entry name" value="MlaB-like_STAS"/>
</dbReference>
<feature type="domain" description="MlaB-like STAS" evidence="1">
    <location>
        <begin position="6"/>
        <end position="81"/>
    </location>
</feature>
<evidence type="ECO:0000259" key="1">
    <source>
        <dbReference type="Pfam" id="PF13466"/>
    </source>
</evidence>
<reference evidence="3 4" key="1">
    <citation type="submission" date="2021-07" db="EMBL/GenBank/DDBJ databases">
        <title>Karlodiniumbacter phycospheric gen. nov., sp. nov., a phycosphere bacterium isolated from karlodinium veneficum.</title>
        <authorList>
            <person name="Peng Y."/>
            <person name="Jiang L."/>
            <person name="Lee J."/>
        </authorList>
    </citation>
    <scope>NUCLEOTIDE SEQUENCE</scope>
    <source>
        <strain evidence="3 4">N5</strain>
    </source>
</reference>
<dbReference type="InterPro" id="IPR036513">
    <property type="entry name" value="STAS_dom_sf"/>
</dbReference>
<evidence type="ECO:0000313" key="4">
    <source>
        <dbReference type="Proteomes" id="UP000693972"/>
    </source>
</evidence>
<evidence type="ECO:0000313" key="2">
    <source>
        <dbReference type="EMBL" id="MBY4892703.1"/>
    </source>
</evidence>
<proteinExistence type="predicted"/>
<keyword evidence="4" id="KW-1185">Reference proteome</keyword>
<dbReference type="SUPFAM" id="SSF52091">
    <property type="entry name" value="SpoIIaa-like"/>
    <property type="match status" value="1"/>
</dbReference>
<dbReference type="EMBL" id="JAIMBW010000001">
    <property type="protein sequence ID" value="MBY4892703.1"/>
    <property type="molecule type" value="Genomic_DNA"/>
</dbReference>